<proteinExistence type="evidence at transcript level"/>
<name>I7GB41_MACFA</name>
<accession>I7GB41</accession>
<dbReference type="PANTHER" id="PTHR47646:SF1">
    <property type="entry name" value="PDZ DOMAIN-CONTAINING PROTEIN MAGIX"/>
    <property type="match status" value="1"/>
</dbReference>
<protein>
    <submittedName>
        <fullName evidence="1">Macaca fascicularis brain cDNA clone: QbsB-10357, similar to human PDZ domain containing, X chromosome (FLJ21687), mRNA, RefSeq: NM_024859.1</fullName>
    </submittedName>
</protein>
<dbReference type="PANTHER" id="PTHR47646">
    <property type="entry name" value="PDZ DOMAIN-CONTAINING PROTEIN MAGIX"/>
    <property type="match status" value="1"/>
</dbReference>
<organism evidence="1">
    <name type="scientific">Macaca fascicularis</name>
    <name type="common">Crab-eating macaque</name>
    <name type="synonym">Cynomolgus monkey</name>
    <dbReference type="NCBI Taxonomy" id="9541"/>
    <lineage>
        <taxon>Eukaryota</taxon>
        <taxon>Metazoa</taxon>
        <taxon>Chordata</taxon>
        <taxon>Craniata</taxon>
        <taxon>Vertebrata</taxon>
        <taxon>Euteleostomi</taxon>
        <taxon>Mammalia</taxon>
        <taxon>Eutheria</taxon>
        <taxon>Euarchontoglires</taxon>
        <taxon>Primates</taxon>
        <taxon>Haplorrhini</taxon>
        <taxon>Catarrhini</taxon>
        <taxon>Cercopithecidae</taxon>
        <taxon>Cercopithecinae</taxon>
        <taxon>Macaca</taxon>
    </lineage>
</organism>
<evidence type="ECO:0000313" key="1">
    <source>
        <dbReference type="EMBL" id="BAE88934.1"/>
    </source>
</evidence>
<dbReference type="EMBL" id="AB171871">
    <property type="protein sequence ID" value="BAE88934.1"/>
    <property type="molecule type" value="mRNA"/>
</dbReference>
<sequence>MSPDSPLHRFYPPVVSVLDSADIEVTDSRLPHATIVDHRRQVTSYPSIGGNLPQGKLCTPVSFIPAPLVRDT</sequence>
<reference evidence="1" key="1">
    <citation type="journal article" date="2007" name="PLoS Biol.">
        <title>Rate of evolution in brain-expressed genes in humans and other primates.</title>
        <authorList>
            <person name="Wang H.-Y."/>
            <person name="Chien H.-C."/>
            <person name="Osada N."/>
            <person name="Hashimoto K."/>
            <person name="Sugano S."/>
            <person name="Gojobori T."/>
            <person name="Chou C.-K."/>
            <person name="Tsai S.-F."/>
            <person name="Wu C.-I."/>
            <person name="Shen C.-K.J."/>
        </authorList>
    </citation>
    <scope>NUCLEOTIDE SEQUENCE</scope>
</reference>
<dbReference type="AlphaFoldDB" id="I7GB41"/>
<dbReference type="InterPro" id="IPR030031">
    <property type="entry name" value="MAGIX"/>
</dbReference>